<sequence>MSNDTRTPAFPEGSMVRSRETGATYEVADGTRVAGWTKVVLPEVDDDGNRDSILPTDELELVEVGLNPNLTVPTGFTLTHMEDGFLDAKGPTRTQDDCTIECIWSSDKGHQFFFERRTDEPFTIDELDRLAELLKSIVTEYGSNGTA</sequence>
<comment type="caution">
    <text evidence="2">The sequence shown here is derived from an EMBL/GenBank/DDBJ whole genome shotgun (WGS) entry which is preliminary data.</text>
</comment>
<feature type="region of interest" description="Disordered" evidence="1">
    <location>
        <begin position="1"/>
        <end position="20"/>
    </location>
</feature>
<name>A0ABV8XYA9_9MICC</name>
<gene>
    <name evidence="2" type="ORF">ACFO0K_12750</name>
</gene>
<evidence type="ECO:0000256" key="1">
    <source>
        <dbReference type="SAM" id="MobiDB-lite"/>
    </source>
</evidence>
<dbReference type="EMBL" id="JBHSEN010000002">
    <property type="protein sequence ID" value="MFC4430540.1"/>
    <property type="molecule type" value="Genomic_DNA"/>
</dbReference>
<evidence type="ECO:0000313" key="3">
    <source>
        <dbReference type="Proteomes" id="UP001595965"/>
    </source>
</evidence>
<organism evidence="2 3">
    <name type="scientific">Citricoccus alkalitolerans</name>
    <dbReference type="NCBI Taxonomy" id="246603"/>
    <lineage>
        <taxon>Bacteria</taxon>
        <taxon>Bacillati</taxon>
        <taxon>Actinomycetota</taxon>
        <taxon>Actinomycetes</taxon>
        <taxon>Micrococcales</taxon>
        <taxon>Micrococcaceae</taxon>
        <taxon>Citricoccus</taxon>
    </lineage>
</organism>
<accession>A0ABV8XYA9</accession>
<dbReference type="Proteomes" id="UP001595965">
    <property type="component" value="Unassembled WGS sequence"/>
</dbReference>
<evidence type="ECO:0000313" key="2">
    <source>
        <dbReference type="EMBL" id="MFC4430540.1"/>
    </source>
</evidence>
<reference evidence="3" key="1">
    <citation type="journal article" date="2019" name="Int. J. Syst. Evol. Microbiol.">
        <title>The Global Catalogue of Microorganisms (GCM) 10K type strain sequencing project: providing services to taxonomists for standard genome sequencing and annotation.</title>
        <authorList>
            <consortium name="The Broad Institute Genomics Platform"/>
            <consortium name="The Broad Institute Genome Sequencing Center for Infectious Disease"/>
            <person name="Wu L."/>
            <person name="Ma J."/>
        </authorList>
    </citation>
    <scope>NUCLEOTIDE SEQUENCE [LARGE SCALE GENOMIC DNA]</scope>
    <source>
        <strain evidence="3">CGMCC 1.12125</strain>
    </source>
</reference>
<protein>
    <submittedName>
        <fullName evidence="2">Uncharacterized protein</fullName>
    </submittedName>
</protein>
<keyword evidence="3" id="KW-1185">Reference proteome</keyword>
<proteinExistence type="predicted"/>
<dbReference type="RefSeq" id="WP_344226300.1">
    <property type="nucleotide sequence ID" value="NZ_BAAALH010000001.1"/>
</dbReference>